<gene>
    <name evidence="2" type="ORF">DEJ48_16540</name>
</gene>
<proteinExistence type="predicted"/>
<evidence type="ECO:0000256" key="1">
    <source>
        <dbReference type="SAM" id="Phobius"/>
    </source>
</evidence>
<reference evidence="2 3" key="1">
    <citation type="submission" date="2018-05" db="EMBL/GenBank/DDBJ databases">
        <title>Streptomyces venezuelae.</title>
        <authorList>
            <person name="Kim W."/>
            <person name="Lee N."/>
            <person name="Cho B.-K."/>
        </authorList>
    </citation>
    <scope>NUCLEOTIDE SEQUENCE [LARGE SCALE GENOMIC DNA]</scope>
    <source>
        <strain evidence="2 3">ATCC 14584</strain>
    </source>
</reference>
<accession>A0A5P2BX44</accession>
<dbReference type="OrthoDB" id="4235640at2"/>
<evidence type="ECO:0000313" key="2">
    <source>
        <dbReference type="EMBL" id="QES34797.1"/>
    </source>
</evidence>
<evidence type="ECO:0000313" key="3">
    <source>
        <dbReference type="Proteomes" id="UP000322927"/>
    </source>
</evidence>
<keyword evidence="1" id="KW-1133">Transmembrane helix</keyword>
<feature type="transmembrane region" description="Helical" evidence="1">
    <location>
        <begin position="69"/>
        <end position="91"/>
    </location>
</feature>
<feature type="transmembrane region" description="Helical" evidence="1">
    <location>
        <begin position="103"/>
        <end position="129"/>
    </location>
</feature>
<dbReference type="AlphaFoldDB" id="A0A5P2BX44"/>
<keyword evidence="1" id="KW-0472">Membrane</keyword>
<sequence length="153" mass="16978">MSRGERREPGERYFAALDRDRAERERVAEEAERAYARDVGVVRVISMVPPLLYCTSMIAGAASEDVSLFVLRYVLGPLGVVATAFVIWLILKYERSPRRDFGVPVVVFGAALLNGLTGFATGSVVYVLVPLLAPLTQWALPTLRTLPKARRRD</sequence>
<dbReference type="EMBL" id="CP029192">
    <property type="protein sequence ID" value="QES34797.1"/>
    <property type="molecule type" value="Genomic_DNA"/>
</dbReference>
<organism evidence="2 3">
    <name type="scientific">Streptomyces venezuelae</name>
    <dbReference type="NCBI Taxonomy" id="54571"/>
    <lineage>
        <taxon>Bacteria</taxon>
        <taxon>Bacillati</taxon>
        <taxon>Actinomycetota</taxon>
        <taxon>Actinomycetes</taxon>
        <taxon>Kitasatosporales</taxon>
        <taxon>Streptomycetaceae</taxon>
        <taxon>Streptomyces</taxon>
    </lineage>
</organism>
<keyword evidence="1" id="KW-0812">Transmembrane</keyword>
<protein>
    <submittedName>
        <fullName evidence="2">Uncharacterized protein</fullName>
    </submittedName>
</protein>
<dbReference type="Proteomes" id="UP000322927">
    <property type="component" value="Chromosome"/>
</dbReference>
<dbReference type="RefSeq" id="WP_150216933.1">
    <property type="nucleotide sequence ID" value="NZ_CP029192.1"/>
</dbReference>
<name>A0A5P2BX44_STRVZ</name>
<feature type="transmembrane region" description="Helical" evidence="1">
    <location>
        <begin position="41"/>
        <end position="63"/>
    </location>
</feature>